<comment type="caution">
    <text evidence="4">The sequence shown here is derived from an EMBL/GenBank/DDBJ whole genome shotgun (WGS) entry which is preliminary data.</text>
</comment>
<evidence type="ECO:0000256" key="1">
    <source>
        <dbReference type="ARBA" id="ARBA00006382"/>
    </source>
</evidence>
<gene>
    <name evidence="4" type="ORF">GCM10023342_20470</name>
</gene>
<comment type="similarity">
    <text evidence="1">Belongs to the Glu/Leu/Phe/Val dehydrogenases family.</text>
</comment>
<evidence type="ECO:0000256" key="2">
    <source>
        <dbReference type="ARBA" id="ARBA00023002"/>
    </source>
</evidence>
<keyword evidence="2" id="KW-0560">Oxidoreductase</keyword>
<organism evidence="4 5">
    <name type="scientific">Modicisalibacter zincidurans</name>
    <dbReference type="NCBI Taxonomy" id="1178777"/>
    <lineage>
        <taxon>Bacteria</taxon>
        <taxon>Pseudomonadati</taxon>
        <taxon>Pseudomonadota</taxon>
        <taxon>Gammaproteobacteria</taxon>
        <taxon>Oceanospirillales</taxon>
        <taxon>Halomonadaceae</taxon>
        <taxon>Modicisalibacter</taxon>
    </lineage>
</organism>
<dbReference type="Gene3D" id="3.40.50.10860">
    <property type="entry name" value="Leucine Dehydrogenase, chain A, domain 1"/>
    <property type="match status" value="1"/>
</dbReference>
<evidence type="ECO:0000313" key="4">
    <source>
        <dbReference type="EMBL" id="GAA5175970.1"/>
    </source>
</evidence>
<accession>A0ABP9REZ4</accession>
<keyword evidence="5" id="KW-1185">Reference proteome</keyword>
<feature type="domain" description="Glutamate/phenylalanine/leucine/valine/L-tryptophan dehydrogenase dimerisation" evidence="3">
    <location>
        <begin position="66"/>
        <end position="105"/>
    </location>
</feature>
<evidence type="ECO:0000313" key="5">
    <source>
        <dbReference type="Proteomes" id="UP001500074"/>
    </source>
</evidence>
<evidence type="ECO:0000259" key="3">
    <source>
        <dbReference type="Pfam" id="PF02812"/>
    </source>
</evidence>
<name>A0ABP9REZ4_9GAMM</name>
<proteinExistence type="inferred from homology"/>
<dbReference type="InterPro" id="IPR006097">
    <property type="entry name" value="Glu/Leu/Phe/Val/Trp_DH_dimer"/>
</dbReference>
<dbReference type="SUPFAM" id="SSF53223">
    <property type="entry name" value="Aminoacid dehydrogenase-like, N-terminal domain"/>
    <property type="match status" value="1"/>
</dbReference>
<protein>
    <recommendedName>
        <fullName evidence="3">Glutamate/phenylalanine/leucine/valine/L-tryptophan dehydrogenase dimerisation domain-containing protein</fullName>
    </recommendedName>
</protein>
<dbReference type="InterPro" id="IPR046346">
    <property type="entry name" value="Aminoacid_DH-like_N_sf"/>
</dbReference>
<dbReference type="Proteomes" id="UP001500074">
    <property type="component" value="Unassembled WGS sequence"/>
</dbReference>
<sequence length="111" mass="12656">MPTLCRQSKDWVGQPLCMMRRTLSKERVMSDERTTLGDAQSRLEAIYSDLDIAEETRRRLAQPALTLQVSIPVRMDNGSLQVFQGWRVQYDDTRGPAKGGSAFIQTLPRTR</sequence>
<dbReference type="EMBL" id="BAABKI010000020">
    <property type="protein sequence ID" value="GAA5175970.1"/>
    <property type="molecule type" value="Genomic_DNA"/>
</dbReference>
<dbReference type="Pfam" id="PF02812">
    <property type="entry name" value="ELFV_dehydrog_N"/>
    <property type="match status" value="1"/>
</dbReference>
<reference evidence="5" key="1">
    <citation type="journal article" date="2019" name="Int. J. Syst. Evol. Microbiol.">
        <title>The Global Catalogue of Microorganisms (GCM) 10K type strain sequencing project: providing services to taxonomists for standard genome sequencing and annotation.</title>
        <authorList>
            <consortium name="The Broad Institute Genomics Platform"/>
            <consortium name="The Broad Institute Genome Sequencing Center for Infectious Disease"/>
            <person name="Wu L."/>
            <person name="Ma J."/>
        </authorList>
    </citation>
    <scope>NUCLEOTIDE SEQUENCE [LARGE SCALE GENOMIC DNA]</scope>
    <source>
        <strain evidence="5">JCM 18472</strain>
    </source>
</reference>